<organism evidence="3 4">
    <name type="scientific">Extremus antarcticus</name>
    <dbReference type="NCBI Taxonomy" id="702011"/>
    <lineage>
        <taxon>Eukaryota</taxon>
        <taxon>Fungi</taxon>
        <taxon>Dikarya</taxon>
        <taxon>Ascomycota</taxon>
        <taxon>Pezizomycotina</taxon>
        <taxon>Dothideomycetes</taxon>
        <taxon>Dothideomycetidae</taxon>
        <taxon>Mycosphaerellales</taxon>
        <taxon>Extremaceae</taxon>
        <taxon>Extremus</taxon>
    </lineage>
</organism>
<keyword evidence="4" id="KW-1185">Reference proteome</keyword>
<name>A0AAJ0D7F9_9PEZI</name>
<feature type="compositionally biased region" description="Basic residues" evidence="1">
    <location>
        <begin position="51"/>
        <end position="60"/>
    </location>
</feature>
<feature type="transmembrane region" description="Helical" evidence="2">
    <location>
        <begin position="438"/>
        <end position="456"/>
    </location>
</feature>
<dbReference type="EMBL" id="JAWDJX010000053">
    <property type="protein sequence ID" value="KAK3048044.1"/>
    <property type="molecule type" value="Genomic_DNA"/>
</dbReference>
<evidence type="ECO:0000256" key="2">
    <source>
        <dbReference type="SAM" id="Phobius"/>
    </source>
</evidence>
<dbReference type="InterPro" id="IPR026749">
    <property type="entry name" value="Tmem135"/>
</dbReference>
<keyword evidence="2" id="KW-0472">Membrane</keyword>
<evidence type="ECO:0000313" key="3">
    <source>
        <dbReference type="EMBL" id="KAK3048044.1"/>
    </source>
</evidence>
<proteinExistence type="predicted"/>
<feature type="transmembrane region" description="Helical" evidence="2">
    <location>
        <begin position="410"/>
        <end position="432"/>
    </location>
</feature>
<feature type="compositionally biased region" description="Low complexity" evidence="1">
    <location>
        <begin position="1"/>
        <end position="12"/>
    </location>
</feature>
<keyword evidence="2" id="KW-1133">Transmembrane helix</keyword>
<dbReference type="AlphaFoldDB" id="A0AAJ0D7F9"/>
<dbReference type="Proteomes" id="UP001271007">
    <property type="component" value="Unassembled WGS sequence"/>
</dbReference>
<feature type="transmembrane region" description="Helical" evidence="2">
    <location>
        <begin position="365"/>
        <end position="389"/>
    </location>
</feature>
<feature type="region of interest" description="Disordered" evidence="1">
    <location>
        <begin position="1"/>
        <end position="24"/>
    </location>
</feature>
<evidence type="ECO:0008006" key="5">
    <source>
        <dbReference type="Google" id="ProtNLM"/>
    </source>
</evidence>
<dbReference type="PANTHER" id="PTHR12459:SF19">
    <property type="entry name" value="TRANSMEMBRANE PROTEIN 135 N-TERMINAL DOMAIN-CONTAINING PROTEIN"/>
    <property type="match status" value="1"/>
</dbReference>
<feature type="compositionally biased region" description="Acidic residues" evidence="1">
    <location>
        <begin position="542"/>
        <end position="555"/>
    </location>
</feature>
<feature type="compositionally biased region" description="Basic and acidic residues" evidence="1">
    <location>
        <begin position="556"/>
        <end position="581"/>
    </location>
</feature>
<evidence type="ECO:0000313" key="4">
    <source>
        <dbReference type="Proteomes" id="UP001271007"/>
    </source>
</evidence>
<feature type="region of interest" description="Disordered" evidence="1">
    <location>
        <begin position="47"/>
        <end position="77"/>
    </location>
</feature>
<evidence type="ECO:0000256" key="1">
    <source>
        <dbReference type="SAM" id="MobiDB-lite"/>
    </source>
</evidence>
<reference evidence="3" key="1">
    <citation type="submission" date="2023-04" db="EMBL/GenBank/DDBJ databases">
        <title>Black Yeasts Isolated from many extreme environments.</title>
        <authorList>
            <person name="Coleine C."/>
            <person name="Stajich J.E."/>
            <person name="Selbmann L."/>
        </authorList>
    </citation>
    <scope>NUCLEOTIDE SEQUENCE</scope>
    <source>
        <strain evidence="3">CCFEE 5312</strain>
    </source>
</reference>
<accession>A0AAJ0D7F9</accession>
<comment type="caution">
    <text evidence="3">The sequence shown here is derived from an EMBL/GenBank/DDBJ whole genome shotgun (WGS) entry which is preliminary data.</text>
</comment>
<protein>
    <recommendedName>
        <fullName evidence="5">Transmembrane protein 135 N-terminal domain-containing protein</fullName>
    </recommendedName>
</protein>
<dbReference type="PANTHER" id="PTHR12459">
    <property type="entry name" value="TRANSMEMBRANE PROTEIN 135-RELATED"/>
    <property type="match status" value="1"/>
</dbReference>
<sequence>MSASSFSSGGSSPRPTKPLDPISRTALRYSISPREYQLLHEYLISRAPKPVQKRTPKPKRFEKLTSTPESKNSDDPDTNVAALRTALRVFVSVYVGFKGYETVMRKLAERKGRPAPPGTGPKYATLRLALSFSSILLFHKLLHRFFRRLRSHLLEASEDVAQFRKRNPKITQLLTSPYTPAVGAALSGFGLGISPRSQLRITIAIYLFTRSLEFGFNFLESAGHLWKTKGKEGRPWWFGSYLLMPFACGQLLHSFVFDRDCFPADYGKFIIQRSPEYFQLRPKDYPSSKSWPGTFDIVDGLAALSKLNWPPFISPILFPTTKDALPRELANLTPVTGPAHPGIKHTSCAVLHPHDPSCTRTFIRYFARAFPGVIRFFALIYGAFGLLAYKSLLKAPIPFLNKLSSRILRMAFFITAAIGTSWGSICAFNNILPHNVLPTQRWFLGGFAGGLWAYVARQGERGNFLYSTRLSIDSLWKVGRKRGWWRGVRNGDVLLFVASLAMMDLVYEIKPDAVQGAVLRKGMSVLRGEGWMDRAAPASEDGKEELEKNEEQEEALGEKIEGGDKMKEVEKITQREKEKEL</sequence>
<keyword evidence="2" id="KW-0812">Transmembrane</keyword>
<feature type="region of interest" description="Disordered" evidence="1">
    <location>
        <begin position="534"/>
        <end position="581"/>
    </location>
</feature>
<gene>
    <name evidence="3" type="ORF">LTR09_010559</name>
</gene>